<dbReference type="Pfam" id="PF13508">
    <property type="entry name" value="Acetyltransf_7"/>
    <property type="match status" value="1"/>
</dbReference>
<dbReference type="CDD" id="cd04301">
    <property type="entry name" value="NAT_SF"/>
    <property type="match status" value="1"/>
</dbReference>
<gene>
    <name evidence="2" type="ORF">DBW69_06855</name>
</gene>
<keyword evidence="2" id="KW-0808">Transferase</keyword>
<accession>A0A368DSZ1</accession>
<proteinExistence type="predicted"/>
<dbReference type="AlphaFoldDB" id="A0A368DSZ1"/>
<reference evidence="2 3" key="1">
    <citation type="journal article" date="2018" name="Microbiome">
        <title>Fine metagenomic profile of the Mediterranean stratified and mixed water columns revealed by assembly and recruitment.</title>
        <authorList>
            <person name="Haro-Moreno J.M."/>
            <person name="Lopez-Perez M."/>
            <person name="De La Torre J.R."/>
            <person name="Picazo A."/>
            <person name="Camacho A."/>
            <person name="Rodriguez-Valera F."/>
        </authorList>
    </citation>
    <scope>NUCLEOTIDE SEQUENCE [LARGE SCALE GENOMIC DNA]</scope>
    <source>
        <strain evidence="2">MED-G55</strain>
    </source>
</reference>
<dbReference type="PROSITE" id="PS51186">
    <property type="entry name" value="GNAT"/>
    <property type="match status" value="1"/>
</dbReference>
<evidence type="ECO:0000313" key="3">
    <source>
        <dbReference type="Proteomes" id="UP000252132"/>
    </source>
</evidence>
<dbReference type="SUPFAM" id="SSF55729">
    <property type="entry name" value="Acyl-CoA N-acyltransferases (Nat)"/>
    <property type="match status" value="1"/>
</dbReference>
<comment type="caution">
    <text evidence="2">The sequence shown here is derived from an EMBL/GenBank/DDBJ whole genome shotgun (WGS) entry which is preliminary data.</text>
</comment>
<dbReference type="InterPro" id="IPR016181">
    <property type="entry name" value="Acyl_CoA_acyltransferase"/>
</dbReference>
<organism evidence="2 3">
    <name type="scientific">PS1 clade bacterium</name>
    <dbReference type="NCBI Taxonomy" id="2175152"/>
    <lineage>
        <taxon>Bacteria</taxon>
        <taxon>Pseudomonadati</taxon>
        <taxon>Pseudomonadota</taxon>
        <taxon>Alphaproteobacteria</taxon>
        <taxon>PS1 clade</taxon>
    </lineage>
</organism>
<dbReference type="EMBL" id="QOQF01000042">
    <property type="protein sequence ID" value="RCL74968.1"/>
    <property type="molecule type" value="Genomic_DNA"/>
</dbReference>
<name>A0A368DSZ1_9PROT</name>
<evidence type="ECO:0000313" key="2">
    <source>
        <dbReference type="EMBL" id="RCL74968.1"/>
    </source>
</evidence>
<feature type="domain" description="N-acetyltransferase" evidence="1">
    <location>
        <begin position="3"/>
        <end position="150"/>
    </location>
</feature>
<sequence>MAFEIKQTPPELENDKLSLTSKILGPGRLVRMAERLRENNQQIPELNFCAISDEGMIGGIAYWPIQIGPTPALLLGPLIVNPLWQGKGVGRGLMATSLAAAEKLGHELVLLVGDLSYYSQSGFKIAPAGLNCPGPVDESRLLIYEIKPGIAAQLSGSVSAAR</sequence>
<dbReference type="Gene3D" id="3.40.630.30">
    <property type="match status" value="1"/>
</dbReference>
<dbReference type="Proteomes" id="UP000252132">
    <property type="component" value="Unassembled WGS sequence"/>
</dbReference>
<evidence type="ECO:0000259" key="1">
    <source>
        <dbReference type="PROSITE" id="PS51186"/>
    </source>
</evidence>
<dbReference type="InterPro" id="IPR000182">
    <property type="entry name" value="GNAT_dom"/>
</dbReference>
<dbReference type="GO" id="GO:0016747">
    <property type="term" value="F:acyltransferase activity, transferring groups other than amino-acyl groups"/>
    <property type="evidence" value="ECO:0007669"/>
    <property type="project" value="InterPro"/>
</dbReference>
<protein>
    <submittedName>
        <fullName evidence="2">N-acetyltransferase</fullName>
    </submittedName>
</protein>